<proteinExistence type="inferred from homology"/>
<sequence>MTGREGTDQQQWREGIGRLERFFILTAAECPYAMGKKAVYHQAAFSRLNDETMALFLEHGYRRNGNCMYNMRCPDCSLCVPIRLRTGRLQPNRNQRRVWKKNQDVEVEIAPLTMSQENLTLLQRFLFTRFPEGQSSAESYYGGFFITSTSRCFEVRYRVEGRLLGVAIVDAAPLWLNAIYFFFDPDQGWRSPGTLNILTLHHICTAQKIPLLYLGYWIDGHAGMGYKNVFRPHELLINGVWQEKV</sequence>
<dbReference type="GO" id="GO:0005737">
    <property type="term" value="C:cytoplasm"/>
    <property type="evidence" value="ECO:0007669"/>
    <property type="project" value="UniProtKB-SubCell"/>
</dbReference>
<evidence type="ECO:0000259" key="5">
    <source>
        <dbReference type="Pfam" id="PF04376"/>
    </source>
</evidence>
<dbReference type="InterPro" id="IPR007471">
    <property type="entry name" value="N-end_Aminoacyl_Trfase_N"/>
</dbReference>
<comment type="catalytic activity">
    <reaction evidence="4">
        <text>N-terminal L-aspartyl-[protein] + L-leucyl-tRNA(Leu) = N-terminal L-leucyl-L-aspartyl-[protein] + tRNA(Leu) + H(+)</text>
        <dbReference type="Rhea" id="RHEA:50420"/>
        <dbReference type="Rhea" id="RHEA-COMP:9613"/>
        <dbReference type="Rhea" id="RHEA-COMP:9622"/>
        <dbReference type="Rhea" id="RHEA-COMP:12669"/>
        <dbReference type="Rhea" id="RHEA-COMP:12674"/>
        <dbReference type="ChEBI" id="CHEBI:15378"/>
        <dbReference type="ChEBI" id="CHEBI:64720"/>
        <dbReference type="ChEBI" id="CHEBI:78442"/>
        <dbReference type="ChEBI" id="CHEBI:78494"/>
        <dbReference type="ChEBI" id="CHEBI:133042"/>
        <dbReference type="EC" id="2.3.2.29"/>
    </reaction>
</comment>
<dbReference type="HAMAP" id="MF_00689">
    <property type="entry name" value="Bpt"/>
    <property type="match status" value="1"/>
</dbReference>
<dbReference type="InterPro" id="IPR030700">
    <property type="entry name" value="N-end_Aminoacyl_Trfase"/>
</dbReference>
<keyword evidence="3 4" id="KW-0012">Acyltransferase</keyword>
<keyword evidence="8" id="KW-1185">Reference proteome</keyword>
<accession>A0A7T5VD15</accession>
<gene>
    <name evidence="4" type="primary">bpt</name>
    <name evidence="7" type="ORF">HP555_06735</name>
</gene>
<dbReference type="NCBIfam" id="NF002346">
    <property type="entry name" value="PRK01305.2-3"/>
    <property type="match status" value="1"/>
</dbReference>
<evidence type="ECO:0000256" key="2">
    <source>
        <dbReference type="ARBA" id="ARBA00022679"/>
    </source>
</evidence>
<reference evidence="7 8" key="1">
    <citation type="submission" date="2020-05" db="EMBL/GenBank/DDBJ databases">
        <title>Complete genome of Desulfobulbus oligotrophicus.</title>
        <authorList>
            <person name="Podar M."/>
        </authorList>
    </citation>
    <scope>NUCLEOTIDE SEQUENCE [LARGE SCALE GENOMIC DNA]</scope>
    <source>
        <strain evidence="7 8">Prop6</strain>
    </source>
</reference>
<comment type="subcellular location">
    <subcellularLocation>
        <location evidence="4">Cytoplasm</location>
    </subcellularLocation>
</comment>
<evidence type="ECO:0000313" key="8">
    <source>
        <dbReference type="Proteomes" id="UP000596092"/>
    </source>
</evidence>
<dbReference type="InterPro" id="IPR016181">
    <property type="entry name" value="Acyl_CoA_acyltransferase"/>
</dbReference>
<comment type="similarity">
    <text evidence="4">Belongs to the R-transferase family. Bpt subfamily.</text>
</comment>
<dbReference type="EC" id="2.3.2.29" evidence="4"/>
<dbReference type="Pfam" id="PF04376">
    <property type="entry name" value="ATE_N"/>
    <property type="match status" value="1"/>
</dbReference>
<dbReference type="GO" id="GO:0071596">
    <property type="term" value="P:ubiquitin-dependent protein catabolic process via the N-end rule pathway"/>
    <property type="evidence" value="ECO:0007669"/>
    <property type="project" value="InterPro"/>
</dbReference>
<dbReference type="PANTHER" id="PTHR21367">
    <property type="entry name" value="ARGININE-TRNA-PROTEIN TRANSFERASE 1"/>
    <property type="match status" value="1"/>
</dbReference>
<name>A0A7T5VD15_9BACT</name>
<comment type="function">
    <text evidence="4">Functions in the N-end rule pathway of protein degradation where it conjugates Leu from its aminoacyl-tRNA to the N-termini of proteins containing an N-terminal aspartate or glutamate.</text>
</comment>
<dbReference type="RefSeq" id="WP_199264403.1">
    <property type="nucleotide sequence ID" value="NZ_CP054140.1"/>
</dbReference>
<dbReference type="InterPro" id="IPR017138">
    <property type="entry name" value="Asp_Glu_LeuTrfase"/>
</dbReference>
<dbReference type="AlphaFoldDB" id="A0A7T5VD15"/>
<evidence type="ECO:0000313" key="7">
    <source>
        <dbReference type="EMBL" id="QQG65582.1"/>
    </source>
</evidence>
<keyword evidence="1 4" id="KW-0963">Cytoplasm</keyword>
<dbReference type="PIRSF" id="PIRSF037208">
    <property type="entry name" value="ATE_pro_prd"/>
    <property type="match status" value="1"/>
</dbReference>
<evidence type="ECO:0000256" key="1">
    <source>
        <dbReference type="ARBA" id="ARBA00022490"/>
    </source>
</evidence>
<dbReference type="EMBL" id="CP054140">
    <property type="protein sequence ID" value="QQG65582.1"/>
    <property type="molecule type" value="Genomic_DNA"/>
</dbReference>
<dbReference type="Proteomes" id="UP000596092">
    <property type="component" value="Chromosome"/>
</dbReference>
<evidence type="ECO:0000256" key="3">
    <source>
        <dbReference type="ARBA" id="ARBA00023315"/>
    </source>
</evidence>
<dbReference type="SUPFAM" id="SSF55729">
    <property type="entry name" value="Acyl-CoA N-acyltransferases (Nat)"/>
    <property type="match status" value="1"/>
</dbReference>
<evidence type="ECO:0000256" key="4">
    <source>
        <dbReference type="HAMAP-Rule" id="MF_00689"/>
    </source>
</evidence>
<dbReference type="GO" id="GO:0008914">
    <property type="term" value="F:leucyl-tRNA--protein transferase activity"/>
    <property type="evidence" value="ECO:0007669"/>
    <property type="project" value="UniProtKB-UniRule"/>
</dbReference>
<feature type="domain" description="N-end aminoacyl transferase N-terminal" evidence="5">
    <location>
        <begin position="29"/>
        <end position="97"/>
    </location>
</feature>
<dbReference type="PANTHER" id="PTHR21367:SF1">
    <property type="entry name" value="ARGINYL-TRNA--PROTEIN TRANSFERASE 1"/>
    <property type="match status" value="1"/>
</dbReference>
<feature type="domain" description="N-end rule aminoacyl transferase C-terminal" evidence="6">
    <location>
        <begin position="118"/>
        <end position="236"/>
    </location>
</feature>
<evidence type="ECO:0000259" key="6">
    <source>
        <dbReference type="Pfam" id="PF04377"/>
    </source>
</evidence>
<protein>
    <recommendedName>
        <fullName evidence="4">Aspartate/glutamate leucyltransferase</fullName>
        <ecNumber evidence="4">2.3.2.29</ecNumber>
    </recommendedName>
</protein>
<organism evidence="7 8">
    <name type="scientific">Desulfobulbus oligotrophicus</name>
    <dbReference type="NCBI Taxonomy" id="1909699"/>
    <lineage>
        <taxon>Bacteria</taxon>
        <taxon>Pseudomonadati</taxon>
        <taxon>Thermodesulfobacteriota</taxon>
        <taxon>Desulfobulbia</taxon>
        <taxon>Desulfobulbales</taxon>
        <taxon>Desulfobulbaceae</taxon>
        <taxon>Desulfobulbus</taxon>
    </lineage>
</organism>
<dbReference type="InterPro" id="IPR007472">
    <property type="entry name" value="N-end_Aminoacyl_Trfase_C"/>
</dbReference>
<dbReference type="GO" id="GO:0004057">
    <property type="term" value="F:arginyl-tRNA--protein transferase activity"/>
    <property type="evidence" value="ECO:0007669"/>
    <property type="project" value="InterPro"/>
</dbReference>
<comment type="catalytic activity">
    <reaction evidence="4">
        <text>N-terminal L-glutamyl-[protein] + L-leucyl-tRNA(Leu) = N-terminal L-leucyl-L-glutamyl-[protein] + tRNA(Leu) + H(+)</text>
        <dbReference type="Rhea" id="RHEA:50412"/>
        <dbReference type="Rhea" id="RHEA-COMP:9613"/>
        <dbReference type="Rhea" id="RHEA-COMP:9622"/>
        <dbReference type="Rhea" id="RHEA-COMP:12664"/>
        <dbReference type="Rhea" id="RHEA-COMP:12668"/>
        <dbReference type="ChEBI" id="CHEBI:15378"/>
        <dbReference type="ChEBI" id="CHEBI:64721"/>
        <dbReference type="ChEBI" id="CHEBI:78442"/>
        <dbReference type="ChEBI" id="CHEBI:78494"/>
        <dbReference type="ChEBI" id="CHEBI:133041"/>
        <dbReference type="EC" id="2.3.2.29"/>
    </reaction>
</comment>
<dbReference type="KEGG" id="dog:HP555_06735"/>
<keyword evidence="2 4" id="KW-0808">Transferase</keyword>
<dbReference type="Pfam" id="PF04377">
    <property type="entry name" value="ATE_C"/>
    <property type="match status" value="1"/>
</dbReference>